<feature type="domain" description="Thioredoxin" evidence="2">
    <location>
        <begin position="34"/>
        <end position="205"/>
    </location>
</feature>
<feature type="signal peptide" evidence="1">
    <location>
        <begin position="1"/>
        <end position="22"/>
    </location>
</feature>
<accession>A0A6C2U6G6</accession>
<dbReference type="GO" id="GO:0016209">
    <property type="term" value="F:antioxidant activity"/>
    <property type="evidence" value="ECO:0007669"/>
    <property type="project" value="InterPro"/>
</dbReference>
<evidence type="ECO:0000259" key="2">
    <source>
        <dbReference type="PROSITE" id="PS51352"/>
    </source>
</evidence>
<feature type="chain" id="PRO_5025579094" evidence="1">
    <location>
        <begin position="23"/>
        <end position="575"/>
    </location>
</feature>
<dbReference type="InterPro" id="IPR050553">
    <property type="entry name" value="Thioredoxin_ResA/DsbE_sf"/>
</dbReference>
<keyword evidence="1" id="KW-0732">Signal</keyword>
<dbReference type="Pfam" id="PF00578">
    <property type="entry name" value="AhpC-TSA"/>
    <property type="match status" value="1"/>
</dbReference>
<gene>
    <name evidence="3" type="primary">tlpA</name>
    <name evidence="3" type="ORF">PDESU_03980</name>
</gene>
<dbReference type="PROSITE" id="PS51352">
    <property type="entry name" value="THIOREDOXIN_2"/>
    <property type="match status" value="1"/>
</dbReference>
<sequence length="575" mass="62692">MIRCFRLPTVFLVSVLWISAFADSGGSVDLDDVLQAMESAPAQGASSQAEKPASLGGKMDGLDFSLTPFEGGDPVALGDFAGEIVVLDFFAHWCEPCRKASPQIEEGIAAYYAGQGGNPSGIPVRVLAINADDSAPEATARFVEETGLEWVLNDSGGKVFEQYEGVGLPLLVVLDLASAEPGIVYQSTGFKGLEPMHAAIDAVGGSPLAPVEDVHSEKVGHTLSVAGSALVSDDVSLVDALLEYKLQQGGGWFKLNVLGGYTDVEFPGFPAQEVSPLAVEASERRDQRLGVQGTARFNVAEPLALTIGGGGSSGFTDYRALWVDEFYHQLDQSQVDFVDEFLPFTNRTVNYLEPEPWNANVSADLRWEYLPTCGFLTVLANYSASGGIPSYLEGDLLDGLEVEEKNYYTRGVGLSLENILTRRLRSLLDVQVQKTTDREVRTLFKGSFNYALLDHLVCRTEFSYVHEDPGFDAWSAGAVLEKDWNDTWFVSVGARYYEDTGEILDTVPESAAPPAVRTYQGAVALRWQGAHNALKVSVGPYYSHYLEPASDPIRFSELYKDRDWVYGNLSYVHTF</sequence>
<evidence type="ECO:0000313" key="4">
    <source>
        <dbReference type="Proteomes" id="UP000366872"/>
    </source>
</evidence>
<proteinExistence type="predicted"/>
<dbReference type="EMBL" id="CAAHFG010000002">
    <property type="protein sequence ID" value="VGO15397.1"/>
    <property type="molecule type" value="Genomic_DNA"/>
</dbReference>
<dbReference type="Proteomes" id="UP000366872">
    <property type="component" value="Unassembled WGS sequence"/>
</dbReference>
<dbReference type="GO" id="GO:0016491">
    <property type="term" value="F:oxidoreductase activity"/>
    <property type="evidence" value="ECO:0007669"/>
    <property type="project" value="InterPro"/>
</dbReference>
<evidence type="ECO:0000256" key="1">
    <source>
        <dbReference type="SAM" id="SignalP"/>
    </source>
</evidence>
<dbReference type="RefSeq" id="WP_168442421.1">
    <property type="nucleotide sequence ID" value="NZ_CAAHFG010000002.1"/>
</dbReference>
<keyword evidence="4" id="KW-1185">Reference proteome</keyword>
<organism evidence="3 4">
    <name type="scientific">Pontiella desulfatans</name>
    <dbReference type="NCBI Taxonomy" id="2750659"/>
    <lineage>
        <taxon>Bacteria</taxon>
        <taxon>Pseudomonadati</taxon>
        <taxon>Kiritimatiellota</taxon>
        <taxon>Kiritimatiellia</taxon>
        <taxon>Kiritimatiellales</taxon>
        <taxon>Pontiellaceae</taxon>
        <taxon>Pontiella</taxon>
    </lineage>
</organism>
<dbReference type="InterPro" id="IPR013766">
    <property type="entry name" value="Thioredoxin_domain"/>
</dbReference>
<dbReference type="SUPFAM" id="SSF56935">
    <property type="entry name" value="Porins"/>
    <property type="match status" value="1"/>
</dbReference>
<dbReference type="CDD" id="cd02966">
    <property type="entry name" value="TlpA_like_family"/>
    <property type="match status" value="1"/>
</dbReference>
<dbReference type="InterPro" id="IPR036249">
    <property type="entry name" value="Thioredoxin-like_sf"/>
</dbReference>
<protein>
    <submittedName>
        <fullName evidence="3">Thiol:disulfide interchange protein TlpA</fullName>
    </submittedName>
</protein>
<name>A0A6C2U6G6_PONDE</name>
<evidence type="ECO:0000313" key="3">
    <source>
        <dbReference type="EMBL" id="VGO15397.1"/>
    </source>
</evidence>
<dbReference type="AlphaFoldDB" id="A0A6C2U6G6"/>
<dbReference type="PANTHER" id="PTHR42852:SF13">
    <property type="entry name" value="PROTEIN DIPZ"/>
    <property type="match status" value="1"/>
</dbReference>
<reference evidence="3 4" key="1">
    <citation type="submission" date="2019-04" db="EMBL/GenBank/DDBJ databases">
        <authorList>
            <person name="Van Vliet M D."/>
        </authorList>
    </citation>
    <scope>NUCLEOTIDE SEQUENCE [LARGE SCALE GENOMIC DNA]</scope>
    <source>
        <strain evidence="3 4">F1</strain>
    </source>
</reference>
<dbReference type="InterPro" id="IPR000866">
    <property type="entry name" value="AhpC/TSA"/>
</dbReference>
<dbReference type="SUPFAM" id="SSF52833">
    <property type="entry name" value="Thioredoxin-like"/>
    <property type="match status" value="1"/>
</dbReference>
<dbReference type="Gene3D" id="3.40.30.10">
    <property type="entry name" value="Glutaredoxin"/>
    <property type="match status" value="1"/>
</dbReference>
<dbReference type="PANTHER" id="PTHR42852">
    <property type="entry name" value="THIOL:DISULFIDE INTERCHANGE PROTEIN DSBE"/>
    <property type="match status" value="1"/>
</dbReference>